<comment type="caution">
    <text evidence="2">The sequence shown here is derived from an EMBL/GenBank/DDBJ whole genome shotgun (WGS) entry which is preliminary data.</text>
</comment>
<protein>
    <submittedName>
        <fullName evidence="2">Uncharacterized protein</fullName>
    </submittedName>
</protein>
<dbReference type="PANTHER" id="PTHR33738">
    <property type="entry name" value="EMB|CAB82975.1"/>
    <property type="match status" value="1"/>
</dbReference>
<accession>A0ABD1BT10</accession>
<feature type="region of interest" description="Disordered" evidence="1">
    <location>
        <begin position="82"/>
        <end position="101"/>
    </location>
</feature>
<name>A0ABD1BT10_CARAN</name>
<dbReference type="EMBL" id="JBANAX010000159">
    <property type="protein sequence ID" value="KAL1220224.1"/>
    <property type="molecule type" value="Genomic_DNA"/>
</dbReference>
<dbReference type="AlphaFoldDB" id="A0ABD1BT10"/>
<proteinExistence type="predicted"/>
<dbReference type="Proteomes" id="UP001558713">
    <property type="component" value="Unassembled WGS sequence"/>
</dbReference>
<evidence type="ECO:0000256" key="1">
    <source>
        <dbReference type="SAM" id="MobiDB-lite"/>
    </source>
</evidence>
<feature type="compositionally biased region" description="Polar residues" evidence="1">
    <location>
        <begin position="41"/>
        <end position="51"/>
    </location>
</feature>
<keyword evidence="3" id="KW-1185">Reference proteome</keyword>
<organism evidence="2 3">
    <name type="scientific">Cardamine amara subsp. amara</name>
    <dbReference type="NCBI Taxonomy" id="228776"/>
    <lineage>
        <taxon>Eukaryota</taxon>
        <taxon>Viridiplantae</taxon>
        <taxon>Streptophyta</taxon>
        <taxon>Embryophyta</taxon>
        <taxon>Tracheophyta</taxon>
        <taxon>Spermatophyta</taxon>
        <taxon>Magnoliopsida</taxon>
        <taxon>eudicotyledons</taxon>
        <taxon>Gunneridae</taxon>
        <taxon>Pentapetalae</taxon>
        <taxon>rosids</taxon>
        <taxon>malvids</taxon>
        <taxon>Brassicales</taxon>
        <taxon>Brassicaceae</taxon>
        <taxon>Cardamineae</taxon>
        <taxon>Cardamine</taxon>
    </lineage>
</organism>
<feature type="compositionally biased region" description="Polar residues" evidence="1">
    <location>
        <begin position="82"/>
        <end position="92"/>
    </location>
</feature>
<sequence length="118" mass="12977">MEGKRRVGSSSSSSFTSQLFGPKEPNSSSANFNSIFSPPSKGTSRNILSSNHGSLDQCKESAACNLSSSLYYGGQDIYSRTTHNQTYPTINKDQVRDDDDAKSLDACRGNWWQGSLYY</sequence>
<feature type="compositionally biased region" description="Low complexity" evidence="1">
    <location>
        <begin position="25"/>
        <end position="40"/>
    </location>
</feature>
<evidence type="ECO:0000313" key="3">
    <source>
        <dbReference type="Proteomes" id="UP001558713"/>
    </source>
</evidence>
<gene>
    <name evidence="2" type="ORF">V5N11_008244</name>
</gene>
<dbReference type="PANTHER" id="PTHR33738:SF8">
    <property type="entry name" value="OS05G0454500 PROTEIN"/>
    <property type="match status" value="1"/>
</dbReference>
<reference evidence="2 3" key="1">
    <citation type="submission" date="2024-04" db="EMBL/GenBank/DDBJ databases">
        <title>Genome assembly C_amara_ONT_v2.</title>
        <authorList>
            <person name="Yant L."/>
            <person name="Moore C."/>
            <person name="Slenker M."/>
        </authorList>
    </citation>
    <scope>NUCLEOTIDE SEQUENCE [LARGE SCALE GENOMIC DNA]</scope>
    <source>
        <tissue evidence="2">Leaf</tissue>
    </source>
</reference>
<evidence type="ECO:0000313" key="2">
    <source>
        <dbReference type="EMBL" id="KAL1220224.1"/>
    </source>
</evidence>
<feature type="region of interest" description="Disordered" evidence="1">
    <location>
        <begin position="1"/>
        <end position="51"/>
    </location>
</feature>